<reference evidence="3 4" key="1">
    <citation type="submission" date="2020-10" db="EMBL/GenBank/DDBJ databases">
        <title>Campylobacter and Helicobacter PacBio genomes.</title>
        <authorList>
            <person name="Lane C."/>
        </authorList>
    </citation>
    <scope>NUCLEOTIDE SEQUENCE [LARGE SCALE GENOMIC DNA]</scope>
    <source>
        <strain evidence="3 4">2014D-0218</strain>
    </source>
</reference>
<dbReference type="PRINTS" id="PR00096">
    <property type="entry name" value="GATASE"/>
</dbReference>
<dbReference type="CDD" id="cd01743">
    <property type="entry name" value="GATase1_Anthranilate_Synthase"/>
    <property type="match status" value="1"/>
</dbReference>
<dbReference type="PANTHER" id="PTHR43418">
    <property type="entry name" value="MULTIFUNCTIONAL TRYPTOPHAN BIOSYNTHESIS PROTEIN-RELATED"/>
    <property type="match status" value="1"/>
</dbReference>
<dbReference type="Proteomes" id="UP000594890">
    <property type="component" value="Chromosome"/>
</dbReference>
<proteinExistence type="predicted"/>
<evidence type="ECO:0000313" key="3">
    <source>
        <dbReference type="EMBL" id="QOQ99764.1"/>
    </source>
</evidence>
<dbReference type="InterPro" id="IPR017926">
    <property type="entry name" value="GATASE"/>
</dbReference>
<sequence>MRVLIIDNYDSFTYTIAFYLKELNITYKIIKNDKFKNPKKLKKYDFTHLLISPGPNSPKESKLSLKAIKYFKKDKKILGICLGHQCIAHVFGGKISKLPNPTHGKVKTIKFKPNPLFKNLEQNFKICLYHSLYVSRIGKKCEILAQSEDNIIMALKHKKYDIYGVQFHPEAILSQNGKKLLKNFLTLSLL</sequence>
<accession>A0A7M1MJP2</accession>
<dbReference type="Gene3D" id="3.40.50.880">
    <property type="match status" value="1"/>
</dbReference>
<evidence type="ECO:0000256" key="1">
    <source>
        <dbReference type="ARBA" id="ARBA00022962"/>
    </source>
</evidence>
<dbReference type="PRINTS" id="PR00097">
    <property type="entry name" value="ANTSNTHASEII"/>
</dbReference>
<dbReference type="GO" id="GO:0005829">
    <property type="term" value="C:cytosol"/>
    <property type="evidence" value="ECO:0007669"/>
    <property type="project" value="TreeGrafter"/>
</dbReference>
<gene>
    <name evidence="3" type="ORF">HW242_00500</name>
</gene>
<dbReference type="NCBIfam" id="TIGR00566">
    <property type="entry name" value="trpG_papA"/>
    <property type="match status" value="1"/>
</dbReference>
<dbReference type="PANTHER" id="PTHR43418:SF4">
    <property type="entry name" value="MULTIFUNCTIONAL TRYPTOPHAN BIOSYNTHESIS PROTEIN"/>
    <property type="match status" value="1"/>
</dbReference>
<dbReference type="GO" id="GO:0004049">
    <property type="term" value="F:anthranilate synthase activity"/>
    <property type="evidence" value="ECO:0007669"/>
    <property type="project" value="TreeGrafter"/>
</dbReference>
<dbReference type="PROSITE" id="PS51273">
    <property type="entry name" value="GATASE_TYPE_1"/>
    <property type="match status" value="1"/>
</dbReference>
<dbReference type="SUPFAM" id="SSF52317">
    <property type="entry name" value="Class I glutamine amidotransferase-like"/>
    <property type="match status" value="1"/>
</dbReference>
<protein>
    <submittedName>
        <fullName evidence="3">Aminodeoxychorismate/anthranilate synthase component II</fullName>
    </submittedName>
</protein>
<evidence type="ECO:0000313" key="4">
    <source>
        <dbReference type="Proteomes" id="UP000594890"/>
    </source>
</evidence>
<dbReference type="InterPro" id="IPR050472">
    <property type="entry name" value="Anth_synth/Amidotransfase"/>
</dbReference>
<dbReference type="GO" id="GO:0000162">
    <property type="term" value="P:L-tryptophan biosynthetic process"/>
    <property type="evidence" value="ECO:0007669"/>
    <property type="project" value="TreeGrafter"/>
</dbReference>
<dbReference type="InterPro" id="IPR006221">
    <property type="entry name" value="TrpG/PapA_dom"/>
</dbReference>
<evidence type="ECO:0000259" key="2">
    <source>
        <dbReference type="Pfam" id="PF00117"/>
    </source>
</evidence>
<dbReference type="Pfam" id="PF00117">
    <property type="entry name" value="GATase"/>
    <property type="match status" value="1"/>
</dbReference>
<dbReference type="EMBL" id="CP063088">
    <property type="protein sequence ID" value="QOQ99764.1"/>
    <property type="molecule type" value="Genomic_DNA"/>
</dbReference>
<name>A0A7M1MJP2_CAMLA</name>
<keyword evidence="1" id="KW-0315">Glutamine amidotransferase</keyword>
<dbReference type="InterPro" id="IPR029062">
    <property type="entry name" value="Class_I_gatase-like"/>
</dbReference>
<dbReference type="AlphaFoldDB" id="A0A7M1MJP2"/>
<dbReference type="FunFam" id="3.40.50.880:FF:000003">
    <property type="entry name" value="Anthranilate synthase component II"/>
    <property type="match status" value="1"/>
</dbReference>
<organism evidence="3 4">
    <name type="scientific">Campylobacter lari</name>
    <dbReference type="NCBI Taxonomy" id="201"/>
    <lineage>
        <taxon>Bacteria</taxon>
        <taxon>Pseudomonadati</taxon>
        <taxon>Campylobacterota</taxon>
        <taxon>Epsilonproteobacteria</taxon>
        <taxon>Campylobacterales</taxon>
        <taxon>Campylobacteraceae</taxon>
        <taxon>Campylobacter</taxon>
    </lineage>
</organism>
<feature type="domain" description="Glutamine amidotransferase" evidence="2">
    <location>
        <begin position="4"/>
        <end position="185"/>
    </location>
</feature>